<feature type="signal peptide" evidence="18">
    <location>
        <begin position="1"/>
        <end position="20"/>
    </location>
</feature>
<dbReference type="GO" id="GO:0004714">
    <property type="term" value="F:transmembrane receptor protein tyrosine kinase activity"/>
    <property type="evidence" value="ECO:0007669"/>
    <property type="project" value="UniProtKB-EC"/>
</dbReference>
<dbReference type="SMART" id="SM01411">
    <property type="entry name" value="Ephrin_rec_like"/>
    <property type="match status" value="1"/>
</dbReference>
<gene>
    <name evidence="22" type="ORF">NDU88_003502</name>
</gene>
<dbReference type="InterPro" id="IPR036116">
    <property type="entry name" value="FN3_sf"/>
</dbReference>
<dbReference type="EC" id="2.7.10.1" evidence="2"/>
<dbReference type="InterPro" id="IPR011009">
    <property type="entry name" value="Kinase-like_dom_sf"/>
</dbReference>
<dbReference type="InterPro" id="IPR001245">
    <property type="entry name" value="Ser-Thr/Tyr_kinase_cat_dom"/>
</dbReference>
<dbReference type="SUPFAM" id="SSF49265">
    <property type="entry name" value="Fibronectin type III"/>
    <property type="match status" value="1"/>
</dbReference>
<evidence type="ECO:0000256" key="2">
    <source>
        <dbReference type="ARBA" id="ARBA00011902"/>
    </source>
</evidence>
<feature type="transmembrane region" description="Helical" evidence="17">
    <location>
        <begin position="458"/>
        <end position="479"/>
    </location>
</feature>
<keyword evidence="7 16" id="KW-0547">Nucleotide-binding</keyword>
<dbReference type="SMART" id="SM00060">
    <property type="entry name" value="FN3"/>
    <property type="match status" value="1"/>
</dbReference>
<evidence type="ECO:0000313" key="23">
    <source>
        <dbReference type="Proteomes" id="UP001066276"/>
    </source>
</evidence>
<dbReference type="Pfam" id="PF07714">
    <property type="entry name" value="PK_Tyr_Ser-Thr"/>
    <property type="match status" value="1"/>
</dbReference>
<dbReference type="InterPro" id="IPR008979">
    <property type="entry name" value="Galactose-bd-like_sf"/>
</dbReference>
<dbReference type="InterPro" id="IPR003961">
    <property type="entry name" value="FN3_dom"/>
</dbReference>
<keyword evidence="3" id="KW-0597">Phosphoprotein</keyword>
<comment type="subcellular location">
    <subcellularLocation>
        <location evidence="1">Membrane</location>
        <topology evidence="1">Single-pass type I membrane protein</topology>
    </subcellularLocation>
</comment>
<dbReference type="Pfam" id="PF25599">
    <property type="entry name" value="Ephrin_CRD"/>
    <property type="match status" value="1"/>
</dbReference>
<dbReference type="PROSITE" id="PS00109">
    <property type="entry name" value="PROTEIN_KINASE_TYR"/>
    <property type="match status" value="1"/>
</dbReference>
<feature type="domain" description="Fibronectin type-III" evidence="20">
    <location>
        <begin position="326"/>
        <end position="437"/>
    </location>
</feature>
<dbReference type="Proteomes" id="UP001066276">
    <property type="component" value="Chromosome 9"/>
</dbReference>
<evidence type="ECO:0000256" key="10">
    <source>
        <dbReference type="ARBA" id="ARBA00022989"/>
    </source>
</evidence>
<dbReference type="CDD" id="cd00063">
    <property type="entry name" value="FN3"/>
    <property type="match status" value="1"/>
</dbReference>
<evidence type="ECO:0000256" key="5">
    <source>
        <dbReference type="ARBA" id="ARBA00022692"/>
    </source>
</evidence>
<evidence type="ECO:0000256" key="15">
    <source>
        <dbReference type="ARBA" id="ARBA00051243"/>
    </source>
</evidence>
<dbReference type="SMART" id="SM00615">
    <property type="entry name" value="EPH_lbd"/>
    <property type="match status" value="1"/>
</dbReference>
<evidence type="ECO:0000256" key="8">
    <source>
        <dbReference type="ARBA" id="ARBA00022777"/>
    </source>
</evidence>
<dbReference type="EMBL" id="JANPWB010000013">
    <property type="protein sequence ID" value="KAJ1106099.1"/>
    <property type="molecule type" value="Genomic_DNA"/>
</dbReference>
<evidence type="ECO:0000256" key="3">
    <source>
        <dbReference type="ARBA" id="ARBA00022553"/>
    </source>
</evidence>
<keyword evidence="23" id="KW-1185">Reference proteome</keyword>
<keyword evidence="14" id="KW-0325">Glycoprotein</keyword>
<dbReference type="InterPro" id="IPR017441">
    <property type="entry name" value="Protein_kinase_ATP_BS"/>
</dbReference>
<evidence type="ECO:0000256" key="4">
    <source>
        <dbReference type="ARBA" id="ARBA00022679"/>
    </source>
</evidence>
<dbReference type="Gene3D" id="2.60.40.10">
    <property type="entry name" value="Immunoglobulins"/>
    <property type="match status" value="1"/>
</dbReference>
<evidence type="ECO:0000256" key="18">
    <source>
        <dbReference type="SAM" id="SignalP"/>
    </source>
</evidence>
<dbReference type="FunFam" id="2.10.50.10:FF:000001">
    <property type="entry name" value="Ephrin type-A receptor 5"/>
    <property type="match status" value="1"/>
</dbReference>
<dbReference type="GO" id="GO:0006909">
    <property type="term" value="P:phagocytosis"/>
    <property type="evidence" value="ECO:0007669"/>
    <property type="project" value="TreeGrafter"/>
</dbReference>
<dbReference type="SMART" id="SM00219">
    <property type="entry name" value="TyrKc"/>
    <property type="match status" value="1"/>
</dbReference>
<dbReference type="PANTHER" id="PTHR24416:SF628">
    <property type="entry name" value="TYROSINE-PROTEIN KINASE MER-LIKE"/>
    <property type="match status" value="1"/>
</dbReference>
<dbReference type="InterPro" id="IPR011641">
    <property type="entry name" value="Tyr-kin_ephrin_A/B_rcpt-like"/>
</dbReference>
<dbReference type="InterPro" id="IPR020635">
    <property type="entry name" value="Tyr_kinase_cat_dom"/>
</dbReference>
<dbReference type="InterPro" id="IPR001090">
    <property type="entry name" value="Ephrin_rcpt_lig-bd_dom"/>
</dbReference>
<evidence type="ECO:0000256" key="14">
    <source>
        <dbReference type="ARBA" id="ARBA00023180"/>
    </source>
</evidence>
<comment type="catalytic activity">
    <reaction evidence="15">
        <text>L-tyrosyl-[protein] + ATP = O-phospho-L-tyrosyl-[protein] + ADP + H(+)</text>
        <dbReference type="Rhea" id="RHEA:10596"/>
        <dbReference type="Rhea" id="RHEA-COMP:10136"/>
        <dbReference type="Rhea" id="RHEA-COMP:20101"/>
        <dbReference type="ChEBI" id="CHEBI:15378"/>
        <dbReference type="ChEBI" id="CHEBI:30616"/>
        <dbReference type="ChEBI" id="CHEBI:46858"/>
        <dbReference type="ChEBI" id="CHEBI:61978"/>
        <dbReference type="ChEBI" id="CHEBI:456216"/>
        <dbReference type="EC" id="2.7.10.1"/>
    </reaction>
</comment>
<evidence type="ECO:0000259" key="21">
    <source>
        <dbReference type="PROSITE" id="PS51550"/>
    </source>
</evidence>
<evidence type="ECO:0000256" key="12">
    <source>
        <dbReference type="ARBA" id="ARBA00023137"/>
    </source>
</evidence>
<evidence type="ECO:0000259" key="19">
    <source>
        <dbReference type="PROSITE" id="PS50011"/>
    </source>
</evidence>
<dbReference type="AlphaFoldDB" id="A0AAV7MUG3"/>
<evidence type="ECO:0000256" key="9">
    <source>
        <dbReference type="ARBA" id="ARBA00022840"/>
    </source>
</evidence>
<feature type="domain" description="Protein kinase" evidence="19">
    <location>
        <begin position="531"/>
        <end position="799"/>
    </location>
</feature>
<dbReference type="InterPro" id="IPR008266">
    <property type="entry name" value="Tyr_kinase_AS"/>
</dbReference>
<dbReference type="Gene3D" id="3.30.200.20">
    <property type="entry name" value="Phosphorylase Kinase, domain 1"/>
    <property type="match status" value="1"/>
</dbReference>
<dbReference type="GO" id="GO:0007399">
    <property type="term" value="P:nervous system development"/>
    <property type="evidence" value="ECO:0007669"/>
    <property type="project" value="TreeGrafter"/>
</dbReference>
<keyword evidence="12" id="KW-0829">Tyrosine-protein kinase</keyword>
<name>A0AAV7MUG3_PLEWA</name>
<keyword evidence="5 17" id="KW-0812">Transmembrane</keyword>
<keyword evidence="8" id="KW-0418">Kinase</keyword>
<reference evidence="22" key="1">
    <citation type="journal article" date="2022" name="bioRxiv">
        <title>Sequencing and chromosome-scale assembly of the giantPleurodeles waltlgenome.</title>
        <authorList>
            <person name="Brown T."/>
            <person name="Elewa A."/>
            <person name="Iarovenko S."/>
            <person name="Subramanian E."/>
            <person name="Araus A.J."/>
            <person name="Petzold A."/>
            <person name="Susuki M."/>
            <person name="Suzuki K.-i.T."/>
            <person name="Hayashi T."/>
            <person name="Toyoda A."/>
            <person name="Oliveira C."/>
            <person name="Osipova E."/>
            <person name="Leigh N.D."/>
            <person name="Simon A."/>
            <person name="Yun M.H."/>
        </authorList>
    </citation>
    <scope>NUCLEOTIDE SEQUENCE</scope>
    <source>
        <strain evidence="22">20211129_DDA</strain>
        <tissue evidence="22">Liver</tissue>
    </source>
</reference>
<dbReference type="SUPFAM" id="SSF49785">
    <property type="entry name" value="Galactose-binding domain-like"/>
    <property type="match status" value="1"/>
</dbReference>
<feature type="domain" description="Eph LBD" evidence="21">
    <location>
        <begin position="26"/>
        <end position="212"/>
    </location>
</feature>
<dbReference type="PANTHER" id="PTHR24416">
    <property type="entry name" value="TYROSINE-PROTEIN KINASE RECEPTOR"/>
    <property type="match status" value="1"/>
</dbReference>
<dbReference type="Gene3D" id="2.60.40.1770">
    <property type="entry name" value="ephrin a2 ectodomain"/>
    <property type="match status" value="1"/>
</dbReference>
<evidence type="ECO:0000256" key="1">
    <source>
        <dbReference type="ARBA" id="ARBA00004479"/>
    </source>
</evidence>
<dbReference type="InterPro" id="IPR050122">
    <property type="entry name" value="RTK"/>
</dbReference>
<comment type="caution">
    <text evidence="22">The sequence shown here is derived from an EMBL/GenBank/DDBJ whole genome shotgun (WGS) entry which is preliminary data.</text>
</comment>
<dbReference type="Gene3D" id="2.60.120.260">
    <property type="entry name" value="Galactose-binding domain-like"/>
    <property type="match status" value="1"/>
</dbReference>
<dbReference type="PROSITE" id="PS50011">
    <property type="entry name" value="PROTEIN_KINASE_DOM"/>
    <property type="match status" value="1"/>
</dbReference>
<dbReference type="InterPro" id="IPR000719">
    <property type="entry name" value="Prot_kinase_dom"/>
</dbReference>
<evidence type="ECO:0000259" key="20">
    <source>
        <dbReference type="PROSITE" id="PS50853"/>
    </source>
</evidence>
<dbReference type="PROSITE" id="PS50853">
    <property type="entry name" value="FN3"/>
    <property type="match status" value="1"/>
</dbReference>
<dbReference type="GO" id="GO:0016477">
    <property type="term" value="P:cell migration"/>
    <property type="evidence" value="ECO:0007669"/>
    <property type="project" value="TreeGrafter"/>
</dbReference>
<dbReference type="FunFam" id="1.10.510.10:FF:000089">
    <property type="entry name" value="Tyrosine-protein kinase receptor TYRO3"/>
    <property type="match status" value="1"/>
</dbReference>
<evidence type="ECO:0000256" key="13">
    <source>
        <dbReference type="ARBA" id="ARBA00023170"/>
    </source>
</evidence>
<evidence type="ECO:0000256" key="17">
    <source>
        <dbReference type="SAM" id="Phobius"/>
    </source>
</evidence>
<accession>A0AAV7MUG3</accession>
<evidence type="ECO:0000313" key="22">
    <source>
        <dbReference type="EMBL" id="KAJ1106099.1"/>
    </source>
</evidence>
<keyword evidence="10 17" id="KW-1133">Transmembrane helix</keyword>
<dbReference type="Gene3D" id="1.10.510.10">
    <property type="entry name" value="Transferase(Phosphotransferase) domain 1"/>
    <property type="match status" value="1"/>
</dbReference>
<proteinExistence type="predicted"/>
<keyword evidence="13" id="KW-0675">Receptor</keyword>
<dbReference type="Pfam" id="PF07699">
    <property type="entry name" value="Ephrin_rec_like"/>
    <property type="match status" value="1"/>
</dbReference>
<keyword evidence="11 17" id="KW-0472">Membrane</keyword>
<evidence type="ECO:0000256" key="11">
    <source>
        <dbReference type="ARBA" id="ARBA00023136"/>
    </source>
</evidence>
<dbReference type="SUPFAM" id="SSF56112">
    <property type="entry name" value="Protein kinase-like (PK-like)"/>
    <property type="match status" value="1"/>
</dbReference>
<dbReference type="PROSITE" id="PS00107">
    <property type="entry name" value="PROTEIN_KINASE_ATP"/>
    <property type="match status" value="1"/>
</dbReference>
<dbReference type="Gene3D" id="2.10.50.10">
    <property type="entry name" value="Tumor Necrosis Factor Receptor, subunit A, domain 2"/>
    <property type="match status" value="1"/>
</dbReference>
<keyword evidence="4" id="KW-0808">Transferase</keyword>
<feature type="binding site" evidence="16">
    <location>
        <position position="563"/>
    </location>
    <ligand>
        <name>ATP</name>
        <dbReference type="ChEBI" id="CHEBI:30616"/>
    </ligand>
</feature>
<dbReference type="PROSITE" id="PS51550">
    <property type="entry name" value="EPH_LBD"/>
    <property type="match status" value="1"/>
</dbReference>
<organism evidence="22 23">
    <name type="scientific">Pleurodeles waltl</name>
    <name type="common">Iberian ribbed newt</name>
    <dbReference type="NCBI Taxonomy" id="8319"/>
    <lineage>
        <taxon>Eukaryota</taxon>
        <taxon>Metazoa</taxon>
        <taxon>Chordata</taxon>
        <taxon>Craniata</taxon>
        <taxon>Vertebrata</taxon>
        <taxon>Euteleostomi</taxon>
        <taxon>Amphibia</taxon>
        <taxon>Batrachia</taxon>
        <taxon>Caudata</taxon>
        <taxon>Salamandroidea</taxon>
        <taxon>Salamandridae</taxon>
        <taxon>Pleurodelinae</taxon>
        <taxon>Pleurodeles</taxon>
    </lineage>
</organism>
<keyword evidence="18" id="KW-0732">Signal</keyword>
<dbReference type="InterPro" id="IPR013783">
    <property type="entry name" value="Ig-like_fold"/>
</dbReference>
<dbReference type="GO" id="GO:0005886">
    <property type="term" value="C:plasma membrane"/>
    <property type="evidence" value="ECO:0007669"/>
    <property type="project" value="TreeGrafter"/>
</dbReference>
<sequence length="852" mass="95001">MIVVAGHLPVLGFWIGVCGAMIQKPLEEDLMNTMMSNKLGWHSNPPSAWQETRIPLAIESTHQTYQACTSKYRNTTIELWSHPVDRKAAQHLFLDLSFAVEKEGGCEVGVHGQASEPSLSIHLTETQPKLLRIKRKAPDQTVSITLTRRFPGEYLCKNIDWPKIRDWLNSVTQLPLGLVTKPHFYLGFTYTGPCFFLASARIYYRQCRPEVAGLAYYPLAPGGSEEVIGSCVENSATAGKLGRLCREDGQWEAPQKMCMCLEGFEHREETCAACKIGFFKPEPGNAPCKKCPSNSHSESEGSLHCPCLEGFYRPDSNDSYVNCIKPPSAPENAAFTINGTWAILAWDPPRCWDQWQGGTFQIDCSCHERGNTTTWHPCANLTYRPGWSGLSGAPVSVGSLKPGIEYRFSIEAVNRVSHHKYPTDKSSADLTVLLPENEHTTVQLVGHPDRPQERFSGVLEPVVAGCLLALGIMGVVILWRMKKNKPYSAELQVEHAVTYRRRTVEETLQLLPIASCLKQSLKDLVLDRSQLTLGRKLGTGEFGSVYEGVLTQPGSQEVMVAVKTMKDGMCTTEEMGSFLSEAALMKSFDHQNVLQLLGVSFRDACEQRFPMPMLVLPFMRHGDLRSFLLVTQHQEMPMTVPLRILVGFLVDIAAGMEYLSSRGLIHRDLAARNCMLQEDLRVCVADFGLSRKVYSKDYYRQGVVSRMPVKWMAIESITEYIYTTKTDVWSFGVTMWEVLSCGKTPYPGVANHEMYLHLQGGHRMEKPPMCPDELYDAMCRCWQECPEHRPPFSALHGALQNLETSLPLGVVGGCDDNSLYINGSLLQLGACGSTEASDDGGRQVNVYFPAPT</sequence>
<evidence type="ECO:0000256" key="6">
    <source>
        <dbReference type="ARBA" id="ARBA00022737"/>
    </source>
</evidence>
<evidence type="ECO:0000256" key="7">
    <source>
        <dbReference type="ARBA" id="ARBA00022741"/>
    </source>
</evidence>
<keyword evidence="9 16" id="KW-0067">ATP-binding</keyword>
<dbReference type="Pfam" id="PF01404">
    <property type="entry name" value="Ephrin_lbd"/>
    <property type="match status" value="1"/>
</dbReference>
<dbReference type="GO" id="GO:0005524">
    <property type="term" value="F:ATP binding"/>
    <property type="evidence" value="ECO:0007669"/>
    <property type="project" value="UniProtKB-UniRule"/>
</dbReference>
<dbReference type="GO" id="GO:0007169">
    <property type="term" value="P:cell surface receptor protein tyrosine kinase signaling pathway"/>
    <property type="evidence" value="ECO:0007669"/>
    <property type="project" value="TreeGrafter"/>
</dbReference>
<evidence type="ECO:0000256" key="16">
    <source>
        <dbReference type="PROSITE-ProRule" id="PRU10141"/>
    </source>
</evidence>
<dbReference type="GO" id="GO:0043235">
    <property type="term" value="C:receptor complex"/>
    <property type="evidence" value="ECO:0007669"/>
    <property type="project" value="TreeGrafter"/>
</dbReference>
<feature type="chain" id="PRO_5043372690" description="receptor protein-tyrosine kinase" evidence="18">
    <location>
        <begin position="21"/>
        <end position="852"/>
    </location>
</feature>
<dbReference type="PRINTS" id="PR00109">
    <property type="entry name" value="TYRKINASE"/>
</dbReference>
<keyword evidence="6" id="KW-0677">Repeat</keyword>
<protein>
    <recommendedName>
        <fullName evidence="2">receptor protein-tyrosine kinase</fullName>
        <ecNumber evidence="2">2.7.10.1</ecNumber>
    </recommendedName>
</protein>